<accession>A0ABV9TWG9</accession>
<dbReference type="EMBL" id="JBHSIT010000002">
    <property type="protein sequence ID" value="MFC4907635.1"/>
    <property type="molecule type" value="Genomic_DNA"/>
</dbReference>
<reference evidence="3" key="1">
    <citation type="journal article" date="2019" name="Int. J. Syst. Evol. Microbiol.">
        <title>The Global Catalogue of Microorganisms (GCM) 10K type strain sequencing project: providing services to taxonomists for standard genome sequencing and annotation.</title>
        <authorList>
            <consortium name="The Broad Institute Genomics Platform"/>
            <consortium name="The Broad Institute Genome Sequencing Center for Infectious Disease"/>
            <person name="Wu L."/>
            <person name="Ma J."/>
        </authorList>
    </citation>
    <scope>NUCLEOTIDE SEQUENCE [LARGE SCALE GENOMIC DNA]</scope>
    <source>
        <strain evidence="3">KLKA75</strain>
    </source>
</reference>
<keyword evidence="2" id="KW-0378">Hydrolase</keyword>
<organism evidence="2 3">
    <name type="scientific">Actinomadura gamaensis</name>
    <dbReference type="NCBI Taxonomy" id="1763541"/>
    <lineage>
        <taxon>Bacteria</taxon>
        <taxon>Bacillati</taxon>
        <taxon>Actinomycetota</taxon>
        <taxon>Actinomycetes</taxon>
        <taxon>Streptosporangiales</taxon>
        <taxon>Thermomonosporaceae</taxon>
        <taxon>Actinomadura</taxon>
    </lineage>
</organism>
<comment type="caution">
    <text evidence="2">The sequence shown here is derived from an EMBL/GenBank/DDBJ whole genome shotgun (WGS) entry which is preliminary data.</text>
</comment>
<dbReference type="Proteomes" id="UP001595872">
    <property type="component" value="Unassembled WGS sequence"/>
</dbReference>
<dbReference type="Gene3D" id="3.10.129.10">
    <property type="entry name" value="Hotdog Thioesterase"/>
    <property type="match status" value="1"/>
</dbReference>
<dbReference type="EC" id="3.1.2.-" evidence="2"/>
<sequence>MTETEPPASASAETPGTAPAETPGAPSADALHGVYAQTFVPRFYEIDGQGVMFNMWYLGYVDAAVDGFFEARGLPHADWHELLGAYAHVAHAEIDWKASVRYTDRPEVLISPSRIGGKSFTLDFAFRRDGEVIATGCAVYVTVAADGSGTTPLPERLVKALGEVRPLRPEKAAP</sequence>
<proteinExistence type="predicted"/>
<gene>
    <name evidence="2" type="ORF">ACFPCY_09915</name>
</gene>
<dbReference type="RefSeq" id="WP_378253542.1">
    <property type="nucleotide sequence ID" value="NZ_JBHSIT010000002.1"/>
</dbReference>
<evidence type="ECO:0000313" key="2">
    <source>
        <dbReference type="EMBL" id="MFC4907635.1"/>
    </source>
</evidence>
<evidence type="ECO:0000313" key="3">
    <source>
        <dbReference type="Proteomes" id="UP001595872"/>
    </source>
</evidence>
<dbReference type="InterPro" id="IPR029069">
    <property type="entry name" value="HotDog_dom_sf"/>
</dbReference>
<dbReference type="GO" id="GO:0016787">
    <property type="term" value="F:hydrolase activity"/>
    <property type="evidence" value="ECO:0007669"/>
    <property type="project" value="UniProtKB-KW"/>
</dbReference>
<dbReference type="CDD" id="cd00586">
    <property type="entry name" value="4HBT"/>
    <property type="match status" value="1"/>
</dbReference>
<protein>
    <submittedName>
        <fullName evidence="2">Acyl-CoA thioesterase</fullName>
        <ecNumber evidence="2">3.1.2.-</ecNumber>
    </submittedName>
</protein>
<dbReference type="SUPFAM" id="SSF54637">
    <property type="entry name" value="Thioesterase/thiol ester dehydrase-isomerase"/>
    <property type="match status" value="1"/>
</dbReference>
<dbReference type="Pfam" id="PF13279">
    <property type="entry name" value="4HBT_2"/>
    <property type="match status" value="1"/>
</dbReference>
<name>A0ABV9TWG9_9ACTN</name>
<evidence type="ECO:0000256" key="1">
    <source>
        <dbReference type="SAM" id="MobiDB-lite"/>
    </source>
</evidence>
<feature type="region of interest" description="Disordered" evidence="1">
    <location>
        <begin position="1"/>
        <end position="26"/>
    </location>
</feature>
<keyword evidence="3" id="KW-1185">Reference proteome</keyword>